<dbReference type="Proteomes" id="UP000000379">
    <property type="component" value="Chromosome"/>
</dbReference>
<dbReference type="PROSITE" id="PS50893">
    <property type="entry name" value="ABC_TRANSPORTER_2"/>
    <property type="match status" value="1"/>
</dbReference>
<dbReference type="Pfam" id="PF08402">
    <property type="entry name" value="TOBE_2"/>
    <property type="match status" value="1"/>
</dbReference>
<evidence type="ECO:0000256" key="7">
    <source>
        <dbReference type="RuleBase" id="RU364083"/>
    </source>
</evidence>
<comment type="function">
    <text evidence="7">Part of the ABC transporter complex PotABCD involved in spermidine/putrescine import. Responsible for energy coupling to the transport system.</text>
</comment>
<evidence type="ECO:0000259" key="8">
    <source>
        <dbReference type="PROSITE" id="PS50893"/>
    </source>
</evidence>
<dbReference type="InterPro" id="IPR003439">
    <property type="entry name" value="ABC_transporter-like_ATP-bd"/>
</dbReference>
<name>D7CX70_TRURR</name>
<dbReference type="SUPFAM" id="SSF52540">
    <property type="entry name" value="P-loop containing nucleoside triphosphate hydrolases"/>
    <property type="match status" value="1"/>
</dbReference>
<accession>D7CX70</accession>
<evidence type="ECO:0000256" key="3">
    <source>
        <dbReference type="ARBA" id="ARBA00022741"/>
    </source>
</evidence>
<evidence type="ECO:0000256" key="1">
    <source>
        <dbReference type="ARBA" id="ARBA00022448"/>
    </source>
</evidence>
<dbReference type="InterPro" id="IPR005893">
    <property type="entry name" value="PotA-like"/>
</dbReference>
<dbReference type="InterPro" id="IPR027417">
    <property type="entry name" value="P-loop_NTPase"/>
</dbReference>
<dbReference type="GO" id="GO:0016887">
    <property type="term" value="F:ATP hydrolysis activity"/>
    <property type="evidence" value="ECO:0007669"/>
    <property type="project" value="InterPro"/>
</dbReference>
<evidence type="ECO:0000256" key="2">
    <source>
        <dbReference type="ARBA" id="ARBA00022475"/>
    </source>
</evidence>
<comment type="subunit">
    <text evidence="7">The complex is composed of two ATP-binding proteins (PotA), two transmembrane proteins (PotB and PotC) and a solute-binding protein (PotD).</text>
</comment>
<dbReference type="Gene3D" id="3.40.50.300">
    <property type="entry name" value="P-loop containing nucleotide triphosphate hydrolases"/>
    <property type="match status" value="1"/>
</dbReference>
<dbReference type="HOGENOM" id="CLU_000604_1_1_0"/>
<evidence type="ECO:0000256" key="6">
    <source>
        <dbReference type="ARBA" id="ARBA00023136"/>
    </source>
</evidence>
<keyword evidence="4 7" id="KW-0067">ATP-binding</keyword>
<dbReference type="Gene3D" id="2.40.50.100">
    <property type="match status" value="1"/>
</dbReference>
<dbReference type="OrthoDB" id="9802264at2"/>
<keyword evidence="1 7" id="KW-0813">Transport</keyword>
<dbReference type="AlphaFoldDB" id="D7CX70"/>
<gene>
    <name evidence="7" type="primary">potA</name>
    <name evidence="9" type="ordered locus">Trad_0051</name>
</gene>
<proteinExistence type="inferred from homology"/>
<keyword evidence="3 7" id="KW-0547">Nucleotide-binding</keyword>
<dbReference type="EC" id="7.6.2.11" evidence="7"/>
<dbReference type="SMART" id="SM00382">
    <property type="entry name" value="AAA"/>
    <property type="match status" value="1"/>
</dbReference>
<dbReference type="InterPro" id="IPR003593">
    <property type="entry name" value="AAA+_ATPase"/>
</dbReference>
<dbReference type="FunFam" id="3.40.50.300:FF:000133">
    <property type="entry name" value="Spermidine/putrescine import ATP-binding protein PotA"/>
    <property type="match status" value="1"/>
</dbReference>
<reference evidence="10" key="1">
    <citation type="submission" date="2010-05" db="EMBL/GenBank/DDBJ databases">
        <title>The complete genome of Truepera radiovictris DSM 17093.</title>
        <authorList>
            <consortium name="US DOE Joint Genome Institute (JGI-PGF)"/>
            <person name="Lucas S."/>
            <person name="Copeland A."/>
            <person name="Lapidus A."/>
            <person name="Glavina del Rio T."/>
            <person name="Dalin E."/>
            <person name="Tice H."/>
            <person name="Bruce D."/>
            <person name="Goodwin L."/>
            <person name="Pitluck S."/>
            <person name="Kyrpides N."/>
            <person name="Mavromatis K."/>
            <person name="Ovchinnikova G."/>
            <person name="Munk A.C."/>
            <person name="Detter J.C."/>
            <person name="Han C."/>
            <person name="Tapia R."/>
            <person name="Land M."/>
            <person name="Hauser L."/>
            <person name="Markowitz V."/>
            <person name="Cheng J.-F."/>
            <person name="Hugenholtz P."/>
            <person name="Woyke T."/>
            <person name="Wu D."/>
            <person name="Tindall B."/>
            <person name="Pomrenke H.G."/>
            <person name="Brambilla E."/>
            <person name="Klenk H.-P."/>
            <person name="Eisen J.A."/>
        </authorList>
    </citation>
    <scope>NUCLEOTIDE SEQUENCE [LARGE SCALE GENOMIC DNA]</scope>
    <source>
        <strain evidence="10">DSM 17093 / CIP 108686 / LMG 22925 / RQ-24</strain>
    </source>
</reference>
<reference evidence="9 10" key="2">
    <citation type="journal article" date="2011" name="Stand. Genomic Sci.">
        <title>Complete genome sequence of Truepera radiovictrix type strain (RQ-24).</title>
        <authorList>
            <person name="Ivanova N."/>
            <person name="Rohde C."/>
            <person name="Munk C."/>
            <person name="Nolan M."/>
            <person name="Lucas S."/>
            <person name="Del Rio T.G."/>
            <person name="Tice H."/>
            <person name="Deshpande S."/>
            <person name="Cheng J.F."/>
            <person name="Tapia R."/>
            <person name="Han C."/>
            <person name="Goodwin L."/>
            <person name="Pitluck S."/>
            <person name="Liolios K."/>
            <person name="Mavromatis K."/>
            <person name="Mikhailova N."/>
            <person name="Pati A."/>
            <person name="Chen A."/>
            <person name="Palaniappan K."/>
            <person name="Land M."/>
            <person name="Hauser L."/>
            <person name="Chang Y.J."/>
            <person name="Jeffries C.D."/>
            <person name="Brambilla E."/>
            <person name="Rohde M."/>
            <person name="Goker M."/>
            <person name="Tindall B.J."/>
            <person name="Woyke T."/>
            <person name="Bristow J."/>
            <person name="Eisen J.A."/>
            <person name="Markowitz V."/>
            <person name="Hugenholtz P."/>
            <person name="Kyrpides N.C."/>
            <person name="Klenk H.P."/>
            <person name="Lapidus A."/>
        </authorList>
    </citation>
    <scope>NUCLEOTIDE SEQUENCE [LARGE SCALE GENOMIC DNA]</scope>
    <source>
        <strain evidence="10">DSM 17093 / CIP 108686 / LMG 22925 / RQ-24</strain>
    </source>
</reference>
<dbReference type="GO" id="GO:0015417">
    <property type="term" value="F:ABC-type polyamine transporter activity"/>
    <property type="evidence" value="ECO:0007669"/>
    <property type="project" value="UniProtKB-EC"/>
</dbReference>
<dbReference type="InterPro" id="IPR050093">
    <property type="entry name" value="ABC_SmlMolc_Importer"/>
</dbReference>
<dbReference type="InterPro" id="IPR017871">
    <property type="entry name" value="ABC_transporter-like_CS"/>
</dbReference>
<dbReference type="GO" id="GO:0005524">
    <property type="term" value="F:ATP binding"/>
    <property type="evidence" value="ECO:0007669"/>
    <property type="project" value="UniProtKB-KW"/>
</dbReference>
<dbReference type="PANTHER" id="PTHR42781">
    <property type="entry name" value="SPERMIDINE/PUTRESCINE IMPORT ATP-BINDING PROTEIN POTA"/>
    <property type="match status" value="1"/>
</dbReference>
<dbReference type="eggNOG" id="COG3842">
    <property type="taxonomic scope" value="Bacteria"/>
</dbReference>
<dbReference type="SUPFAM" id="SSF50331">
    <property type="entry name" value="MOP-like"/>
    <property type="match status" value="1"/>
</dbReference>
<dbReference type="PANTHER" id="PTHR42781:SF4">
    <property type="entry name" value="SPERMIDINE_PUTRESCINE IMPORT ATP-BINDING PROTEIN POTA"/>
    <property type="match status" value="1"/>
</dbReference>
<dbReference type="STRING" id="649638.Trad_0051"/>
<dbReference type="EMBL" id="CP002049">
    <property type="protein sequence ID" value="ADI13194.1"/>
    <property type="molecule type" value="Genomic_DNA"/>
</dbReference>
<comment type="catalytic activity">
    <reaction evidence="7">
        <text>ATP + H2O + polyamine-[polyamine-binding protein]Side 1 = ADP + phosphate + polyamineSide 2 + [polyamine-binding protein]Side 1.</text>
        <dbReference type="EC" id="7.6.2.11"/>
    </reaction>
</comment>
<dbReference type="NCBIfam" id="TIGR01187">
    <property type="entry name" value="potA"/>
    <property type="match status" value="1"/>
</dbReference>
<dbReference type="KEGG" id="tra:Trad_0051"/>
<evidence type="ECO:0000313" key="10">
    <source>
        <dbReference type="Proteomes" id="UP000000379"/>
    </source>
</evidence>
<keyword evidence="10" id="KW-1185">Reference proteome</keyword>
<dbReference type="InterPro" id="IPR013611">
    <property type="entry name" value="Transp-assoc_OB_typ2"/>
</dbReference>
<dbReference type="RefSeq" id="WP_013176574.1">
    <property type="nucleotide sequence ID" value="NC_014221.1"/>
</dbReference>
<evidence type="ECO:0000256" key="5">
    <source>
        <dbReference type="ARBA" id="ARBA00022967"/>
    </source>
</evidence>
<keyword evidence="2 7" id="KW-1003">Cell membrane</keyword>
<dbReference type="GO" id="GO:0043190">
    <property type="term" value="C:ATP-binding cassette (ABC) transporter complex"/>
    <property type="evidence" value="ECO:0007669"/>
    <property type="project" value="InterPro"/>
</dbReference>
<keyword evidence="5 7" id="KW-1278">Translocase</keyword>
<evidence type="ECO:0000313" key="9">
    <source>
        <dbReference type="EMBL" id="ADI13194.1"/>
    </source>
</evidence>
<feature type="domain" description="ABC transporter" evidence="8">
    <location>
        <begin position="5"/>
        <end position="241"/>
    </location>
</feature>
<keyword evidence="6 7" id="KW-0472">Membrane</keyword>
<comment type="similarity">
    <text evidence="7">Belongs to the ABC transporter superfamily. Spermidine/putrescine importer (TC 3.A.1.11.1) family.</text>
</comment>
<dbReference type="Pfam" id="PF00005">
    <property type="entry name" value="ABC_tran"/>
    <property type="match status" value="1"/>
</dbReference>
<protein>
    <recommendedName>
        <fullName evidence="7">Spermidine/putrescine import ATP-binding protein PotA</fullName>
        <ecNumber evidence="7">7.6.2.11</ecNumber>
    </recommendedName>
</protein>
<organism evidence="9 10">
    <name type="scientific">Truepera radiovictrix (strain DSM 17093 / CIP 108686 / LMG 22925 / RQ-24)</name>
    <dbReference type="NCBI Taxonomy" id="649638"/>
    <lineage>
        <taxon>Bacteria</taxon>
        <taxon>Thermotogati</taxon>
        <taxon>Deinococcota</taxon>
        <taxon>Deinococci</taxon>
        <taxon>Trueperales</taxon>
        <taxon>Trueperaceae</taxon>
        <taxon>Truepera</taxon>
    </lineage>
</organism>
<evidence type="ECO:0000256" key="4">
    <source>
        <dbReference type="ARBA" id="ARBA00022840"/>
    </source>
</evidence>
<sequence>MQPAVELREVTKAYADPRGAGTVRAMDAVSLRIDEGGFFALLGPSGCGKTTTLRSIAGFEQPDSGAVLIRGRPVQGIPPFHRPVNTVFQDYALFPHMSVLQNVMFGLKMAKVPAREARRRAEEALELVHLPHVGARRPSQLSGGQRQRVALARALVNRPAVLLLDEPLGALDLKLRKAMQFELKRMQQQVGITFVFVTHDQEEAMAMADHIAVMDRGRVLQVGTPAEIYEHPVNRFVADFIGETNFLEGTLEASGPVGHFRLADGRTLPVVLGAAAPTSGPATLAVRPERIRLTRATHGTGAGGVRLAARVTEVHYLGTDTRYHLVSGSATLSVRQPNTGGQLGAEGRFAPGDEVVAWWQPDGAAVLRPE</sequence>
<dbReference type="PROSITE" id="PS00211">
    <property type="entry name" value="ABC_TRANSPORTER_1"/>
    <property type="match status" value="1"/>
</dbReference>
<dbReference type="InterPro" id="IPR008995">
    <property type="entry name" value="Mo/tungstate-bd_C_term_dom"/>
</dbReference>